<evidence type="ECO:0000256" key="10">
    <source>
        <dbReference type="PIRNR" id="PIRNR006268"/>
    </source>
</evidence>
<dbReference type="Pfam" id="PF02424">
    <property type="entry name" value="ApbE"/>
    <property type="match status" value="1"/>
</dbReference>
<proteinExistence type="inferred from homology"/>
<dbReference type="AlphaFoldDB" id="A0A1B2DGL2"/>
<comment type="cofactor">
    <cofactor evidence="11">
        <name>Mg(2+)</name>
        <dbReference type="ChEBI" id="CHEBI:18420"/>
    </cofactor>
    <cofactor evidence="11">
        <name>Mn(2+)</name>
        <dbReference type="ChEBI" id="CHEBI:29035"/>
    </cofactor>
    <text evidence="11">Magnesium. Can also use manganese.</text>
</comment>
<keyword evidence="5 10" id="KW-0479">Metal-binding</keyword>
<keyword evidence="6 10" id="KW-0274">FAD</keyword>
<keyword evidence="3 10" id="KW-0285">Flavoprotein</keyword>
<sequence>MSGRGTIRFRAMNTNVEIMLDYAADERRTTAYYADRARDWFEAVEQRFSRFRPDSEWSRLGRSAGSWVVVSDWLFEVIAAAESYRRLTAGVFDLRILPGLEASGYTESFEHAAAFQAGAGGAELRKLSPASELELDYGMKAVKLAEGTSIDAGGIAKGWAVQKLADWLRRSRRIPAGIVNAGGDLYAWNSGDAAAPAIIDLQHPWEAGAAIGELLLANGAVATSGTLGRQWGTGSSAAHHLIDPLTMQPSVSDVVQATVAGPDAVACEIWAKTLCIAGLDQGLRLMDEHARDCEAVIFMSDGEIVKYGNRRQSGLAWNIREPLHRAGNAAARARANSRSEIECEKEESA</sequence>
<dbReference type="EMBL" id="CP016808">
    <property type="protein sequence ID" value="ANY66836.1"/>
    <property type="molecule type" value="Genomic_DNA"/>
</dbReference>
<evidence type="ECO:0000256" key="4">
    <source>
        <dbReference type="ARBA" id="ARBA00022679"/>
    </source>
</evidence>
<dbReference type="Gene3D" id="3.10.520.10">
    <property type="entry name" value="ApbE-like domains"/>
    <property type="match status" value="1"/>
</dbReference>
<dbReference type="GO" id="GO:0016740">
    <property type="term" value="F:transferase activity"/>
    <property type="evidence" value="ECO:0007669"/>
    <property type="project" value="UniProtKB-UniRule"/>
</dbReference>
<name>A0A1B2DGL2_9BACL</name>
<gene>
    <name evidence="12" type="ORF">BBD42_10435</name>
</gene>
<dbReference type="InterPro" id="IPR024932">
    <property type="entry name" value="ApbE"/>
</dbReference>
<comment type="catalytic activity">
    <reaction evidence="9 10">
        <text>L-threonyl-[protein] + FAD = FMN-L-threonyl-[protein] + AMP + H(+)</text>
        <dbReference type="Rhea" id="RHEA:36847"/>
        <dbReference type="Rhea" id="RHEA-COMP:11060"/>
        <dbReference type="Rhea" id="RHEA-COMP:11061"/>
        <dbReference type="ChEBI" id="CHEBI:15378"/>
        <dbReference type="ChEBI" id="CHEBI:30013"/>
        <dbReference type="ChEBI" id="CHEBI:57692"/>
        <dbReference type="ChEBI" id="CHEBI:74257"/>
        <dbReference type="ChEBI" id="CHEBI:456215"/>
        <dbReference type="EC" id="2.7.1.180"/>
    </reaction>
</comment>
<evidence type="ECO:0000256" key="5">
    <source>
        <dbReference type="ARBA" id="ARBA00022723"/>
    </source>
</evidence>
<evidence type="ECO:0000256" key="2">
    <source>
        <dbReference type="ARBA" id="ARBA00016337"/>
    </source>
</evidence>
<evidence type="ECO:0000256" key="3">
    <source>
        <dbReference type="ARBA" id="ARBA00022630"/>
    </source>
</evidence>
<evidence type="ECO:0000256" key="6">
    <source>
        <dbReference type="ARBA" id="ARBA00022827"/>
    </source>
</evidence>
<comment type="similarity">
    <text evidence="10">Belongs to the ApbE family.</text>
</comment>
<dbReference type="InterPro" id="IPR003374">
    <property type="entry name" value="ApbE-like_sf"/>
</dbReference>
<dbReference type="PANTHER" id="PTHR30040">
    <property type="entry name" value="THIAMINE BIOSYNTHESIS LIPOPROTEIN APBE"/>
    <property type="match status" value="1"/>
</dbReference>
<dbReference type="EC" id="2.7.1.180" evidence="1 10"/>
<dbReference type="RefSeq" id="WP_099518127.1">
    <property type="nucleotide sequence ID" value="NZ_CP016808.1"/>
</dbReference>
<feature type="binding site" evidence="11">
    <location>
        <position position="154"/>
    </location>
    <ligand>
        <name>Mg(2+)</name>
        <dbReference type="ChEBI" id="CHEBI:18420"/>
    </ligand>
</feature>
<organism evidence="12">
    <name type="scientific">Paenibacillus sp. BIHB 4019</name>
    <dbReference type="NCBI Taxonomy" id="1870819"/>
    <lineage>
        <taxon>Bacteria</taxon>
        <taxon>Bacillati</taxon>
        <taxon>Bacillota</taxon>
        <taxon>Bacilli</taxon>
        <taxon>Bacillales</taxon>
        <taxon>Paenibacillaceae</taxon>
        <taxon>Paenibacillus</taxon>
    </lineage>
</organism>
<evidence type="ECO:0000256" key="9">
    <source>
        <dbReference type="ARBA" id="ARBA00048540"/>
    </source>
</evidence>
<keyword evidence="7 10" id="KW-0460">Magnesium</keyword>
<dbReference type="PANTHER" id="PTHR30040:SF2">
    <property type="entry name" value="FAD:PROTEIN FMN TRANSFERASE"/>
    <property type="match status" value="1"/>
</dbReference>
<evidence type="ECO:0000256" key="8">
    <source>
        <dbReference type="ARBA" id="ARBA00031306"/>
    </source>
</evidence>
<protein>
    <recommendedName>
        <fullName evidence="2 10">FAD:protein FMN transferase</fullName>
        <ecNumber evidence="1 10">2.7.1.180</ecNumber>
    </recommendedName>
    <alternativeName>
        <fullName evidence="8 10">Flavin transferase</fullName>
    </alternativeName>
</protein>
<evidence type="ECO:0000313" key="12">
    <source>
        <dbReference type="EMBL" id="ANY66836.1"/>
    </source>
</evidence>
<evidence type="ECO:0000256" key="7">
    <source>
        <dbReference type="ARBA" id="ARBA00022842"/>
    </source>
</evidence>
<dbReference type="PIRSF" id="PIRSF006268">
    <property type="entry name" value="ApbE"/>
    <property type="match status" value="1"/>
</dbReference>
<evidence type="ECO:0000256" key="11">
    <source>
        <dbReference type="PIRSR" id="PIRSR006268-2"/>
    </source>
</evidence>
<dbReference type="SUPFAM" id="SSF143631">
    <property type="entry name" value="ApbE-like"/>
    <property type="match status" value="1"/>
</dbReference>
<accession>A0A1B2DGL2</accession>
<keyword evidence="4 10" id="KW-0808">Transferase</keyword>
<dbReference type="GO" id="GO:0046872">
    <property type="term" value="F:metal ion binding"/>
    <property type="evidence" value="ECO:0007669"/>
    <property type="project" value="UniProtKB-UniRule"/>
</dbReference>
<evidence type="ECO:0000256" key="1">
    <source>
        <dbReference type="ARBA" id="ARBA00011955"/>
    </source>
</evidence>
<reference evidence="12" key="1">
    <citation type="submission" date="2016-08" db="EMBL/GenBank/DDBJ databases">
        <title>Complete Genome Seqeunce of Paenibacillus sp. BIHB 4019 from tea rhizoplane.</title>
        <authorList>
            <person name="Thakur R."/>
            <person name="Swarnkar M.K."/>
            <person name="Gulati A."/>
        </authorList>
    </citation>
    <scope>NUCLEOTIDE SEQUENCE [LARGE SCALE GENOMIC DNA]</scope>
    <source>
        <strain evidence="12">BIHB4019</strain>
    </source>
</reference>